<feature type="non-terminal residue" evidence="1">
    <location>
        <position position="1"/>
    </location>
</feature>
<sequence length="98" mass="10966">GSKNCDDKLLAFRYPTSKNVDQINVKEFGACTSNNDLCTGKQKEKERSVTFDDETSANIGSNSCDFNLNVSRPGKGYRSVLDISWNEFSFPGIHLEHK</sequence>
<keyword evidence="2" id="KW-1185">Reference proteome</keyword>
<dbReference type="AlphaFoldDB" id="A0A9N9NPW6"/>
<name>A0A9N9NPW6_9GLOM</name>
<reference evidence="1" key="1">
    <citation type="submission" date="2021-06" db="EMBL/GenBank/DDBJ databases">
        <authorList>
            <person name="Kallberg Y."/>
            <person name="Tangrot J."/>
            <person name="Rosling A."/>
        </authorList>
    </citation>
    <scope>NUCLEOTIDE SEQUENCE</scope>
    <source>
        <strain evidence="1">CL551</strain>
    </source>
</reference>
<comment type="caution">
    <text evidence="1">The sequence shown here is derived from an EMBL/GenBank/DDBJ whole genome shotgun (WGS) entry which is preliminary data.</text>
</comment>
<proteinExistence type="predicted"/>
<gene>
    <name evidence="1" type="ORF">AMORRO_LOCUS15422</name>
</gene>
<dbReference type="OrthoDB" id="2352441at2759"/>
<dbReference type="EMBL" id="CAJVPV010036218">
    <property type="protein sequence ID" value="CAG8752837.1"/>
    <property type="molecule type" value="Genomic_DNA"/>
</dbReference>
<dbReference type="Proteomes" id="UP000789342">
    <property type="component" value="Unassembled WGS sequence"/>
</dbReference>
<evidence type="ECO:0000313" key="1">
    <source>
        <dbReference type="EMBL" id="CAG8752837.1"/>
    </source>
</evidence>
<organism evidence="1 2">
    <name type="scientific">Acaulospora morrowiae</name>
    <dbReference type="NCBI Taxonomy" id="94023"/>
    <lineage>
        <taxon>Eukaryota</taxon>
        <taxon>Fungi</taxon>
        <taxon>Fungi incertae sedis</taxon>
        <taxon>Mucoromycota</taxon>
        <taxon>Glomeromycotina</taxon>
        <taxon>Glomeromycetes</taxon>
        <taxon>Diversisporales</taxon>
        <taxon>Acaulosporaceae</taxon>
        <taxon>Acaulospora</taxon>
    </lineage>
</organism>
<accession>A0A9N9NPW6</accession>
<evidence type="ECO:0000313" key="2">
    <source>
        <dbReference type="Proteomes" id="UP000789342"/>
    </source>
</evidence>
<protein>
    <submittedName>
        <fullName evidence="1">18850_t:CDS:1</fullName>
    </submittedName>
</protein>